<dbReference type="PANTHER" id="PTHR38471:SF2">
    <property type="entry name" value="FOUR HELIX BUNDLE PROTEIN"/>
    <property type="match status" value="1"/>
</dbReference>
<dbReference type="EMBL" id="FTMF01000006">
    <property type="protein sequence ID" value="SIQ57358.1"/>
    <property type="molecule type" value="Genomic_DNA"/>
</dbReference>
<dbReference type="EMBL" id="UFVS01000001">
    <property type="protein sequence ID" value="SUX41518.1"/>
    <property type="molecule type" value="Genomic_DNA"/>
</dbReference>
<accession>A0A381F4W5</accession>
<dbReference type="Proteomes" id="UP000185725">
    <property type="component" value="Unassembled WGS sequence"/>
</dbReference>
<evidence type="ECO:0000313" key="5">
    <source>
        <dbReference type="Proteomes" id="UP000255231"/>
    </source>
</evidence>
<keyword evidence="4" id="KW-1185">Reference proteome</keyword>
<dbReference type="GeneID" id="303675082"/>
<dbReference type="Proteomes" id="UP000255231">
    <property type="component" value="Unassembled WGS sequence"/>
</dbReference>
<dbReference type="PIRSF" id="PIRSF035652">
    <property type="entry name" value="CHP02436"/>
    <property type="match status" value="1"/>
</dbReference>
<dbReference type="KEGG" id="cil:EG358_15335"/>
<dbReference type="Gene3D" id="1.20.1440.60">
    <property type="entry name" value="23S rRNA-intervening sequence"/>
    <property type="match status" value="1"/>
</dbReference>
<dbReference type="OrthoDB" id="285993at2"/>
<dbReference type="AlphaFoldDB" id="A0A381F4W5"/>
<evidence type="ECO:0000313" key="4">
    <source>
        <dbReference type="Proteomes" id="UP000185725"/>
    </source>
</evidence>
<dbReference type="Proteomes" id="UP000269076">
    <property type="component" value="Chromosome"/>
</dbReference>
<dbReference type="InterPro" id="IPR012657">
    <property type="entry name" value="23S_rRNA-intervening_sequence"/>
</dbReference>
<organism evidence="3 5">
    <name type="scientific">Chryseobacterium indoltheticum</name>
    <dbReference type="NCBI Taxonomy" id="254"/>
    <lineage>
        <taxon>Bacteria</taxon>
        <taxon>Pseudomonadati</taxon>
        <taxon>Bacteroidota</taxon>
        <taxon>Flavobacteriia</taxon>
        <taxon>Flavobacteriales</taxon>
        <taxon>Weeksellaceae</taxon>
        <taxon>Chryseobacterium group</taxon>
        <taxon>Chryseobacterium</taxon>
    </lineage>
</organism>
<evidence type="ECO:0000313" key="2">
    <source>
        <dbReference type="EMBL" id="SIQ57358.1"/>
    </source>
</evidence>
<dbReference type="Pfam" id="PF05635">
    <property type="entry name" value="23S_rRNA_IVP"/>
    <property type="match status" value="1"/>
</dbReference>
<dbReference type="SUPFAM" id="SSF158446">
    <property type="entry name" value="IVS-encoded protein-like"/>
    <property type="match status" value="1"/>
</dbReference>
<reference evidence="1 6" key="3">
    <citation type="submission" date="2018-11" db="EMBL/GenBank/DDBJ databases">
        <title>Proposal to divide the Flavobacteriaceae and reorganize its genera based on Amino Acid Identity values calculated from whole genome sequences.</title>
        <authorList>
            <person name="Nicholson A.C."/>
            <person name="Gulvik C.A."/>
            <person name="Whitney A.M."/>
            <person name="Humrighouse B.W."/>
            <person name="Bell M."/>
            <person name="Holmes B."/>
            <person name="Steigerwalt A."/>
            <person name="Villarma A."/>
            <person name="Sheth M."/>
            <person name="Batra D."/>
            <person name="Pryor J."/>
            <person name="Bernardet J.-F."/>
            <person name="Hugo C."/>
            <person name="Kampfer P."/>
            <person name="Newman J."/>
            <person name="Mcquiston J.R."/>
        </authorList>
    </citation>
    <scope>NUCLEOTIDE SEQUENCE [LARGE SCALE GENOMIC DNA]</scope>
    <source>
        <strain evidence="1 6">G0211</strain>
    </source>
</reference>
<dbReference type="EMBL" id="CP033928">
    <property type="protein sequence ID" value="AZA62913.1"/>
    <property type="molecule type" value="Genomic_DNA"/>
</dbReference>
<gene>
    <name evidence="1" type="ORF">EG340_18645</name>
    <name evidence="3" type="ORF">NCTC13560_00316</name>
    <name evidence="2" type="ORF">SAMN05421682_106124</name>
</gene>
<dbReference type="PANTHER" id="PTHR38471">
    <property type="entry name" value="FOUR HELIX BUNDLE PROTEIN"/>
    <property type="match status" value="1"/>
</dbReference>
<reference evidence="2 4" key="1">
    <citation type="submission" date="2017-01" db="EMBL/GenBank/DDBJ databases">
        <authorList>
            <person name="Varghese N."/>
            <person name="Submissions S."/>
        </authorList>
    </citation>
    <scope>NUCLEOTIDE SEQUENCE [LARGE SCALE GENOMIC DNA]</scope>
    <source>
        <strain evidence="2 4">ATCC 27950</strain>
    </source>
</reference>
<evidence type="ECO:0000313" key="6">
    <source>
        <dbReference type="Proteomes" id="UP000269076"/>
    </source>
</evidence>
<protein>
    <submittedName>
        <fullName evidence="3">Four helix bundle protein</fullName>
    </submittedName>
</protein>
<dbReference type="NCBIfam" id="TIGR02436">
    <property type="entry name" value="four helix bundle protein"/>
    <property type="match status" value="1"/>
</dbReference>
<sequence>MRENDLLTRTFEFGVNCLIFLRKLPNDSESKLIRFQLGKSATSIGANYEESQAGSSKADFRNKVKIALREARESNFWLRVLEKLDGYDSDEFKFLLKESSELKNILAAIVNNTKL</sequence>
<proteinExistence type="predicted"/>
<dbReference type="InterPro" id="IPR036583">
    <property type="entry name" value="23S_rRNA_IVS_sf"/>
</dbReference>
<dbReference type="RefSeq" id="WP_076560698.1">
    <property type="nucleotide sequence ID" value="NZ_CP033928.1"/>
</dbReference>
<evidence type="ECO:0000313" key="3">
    <source>
        <dbReference type="EMBL" id="SUX41518.1"/>
    </source>
</evidence>
<evidence type="ECO:0000313" key="1">
    <source>
        <dbReference type="EMBL" id="AZA62913.1"/>
    </source>
</evidence>
<reference evidence="3 5" key="2">
    <citation type="submission" date="2018-06" db="EMBL/GenBank/DDBJ databases">
        <authorList>
            <consortium name="Pathogen Informatics"/>
            <person name="Doyle S."/>
        </authorList>
    </citation>
    <scope>NUCLEOTIDE SEQUENCE [LARGE SCALE GENOMIC DNA]</scope>
    <source>
        <strain evidence="3 5">NCTC13560</strain>
    </source>
</reference>
<name>A0A381F4W5_9FLAO</name>